<sequence>MRFCPNCENMLIPRNKKLFCRFCNKEFELDHKTNDYKIVKIIKHNENESEPIIVRKALMNYRIFVRDRKAYEEFFQII</sequence>
<gene>
    <name evidence="2" type="ORF">LCGC14_0831210</name>
</gene>
<accession>A0A0F9Q133</accession>
<reference evidence="2" key="1">
    <citation type="journal article" date="2015" name="Nature">
        <title>Complex archaea that bridge the gap between prokaryotes and eukaryotes.</title>
        <authorList>
            <person name="Spang A."/>
            <person name="Saw J.H."/>
            <person name="Jorgensen S.L."/>
            <person name="Zaremba-Niedzwiedzka K."/>
            <person name="Martijn J."/>
            <person name="Lind A.E."/>
            <person name="van Eijk R."/>
            <person name="Schleper C."/>
            <person name="Guy L."/>
            <person name="Ettema T.J."/>
        </authorList>
    </citation>
    <scope>NUCLEOTIDE SEQUENCE</scope>
</reference>
<dbReference type="AlphaFoldDB" id="A0A0F9Q133"/>
<dbReference type="SMART" id="SM00661">
    <property type="entry name" value="RPOL9"/>
    <property type="match status" value="1"/>
</dbReference>
<dbReference type="EMBL" id="LAZR01002386">
    <property type="protein sequence ID" value="KKN30717.1"/>
    <property type="molecule type" value="Genomic_DNA"/>
</dbReference>
<protein>
    <recommendedName>
        <fullName evidence="1">DNA-directed RNA polymerase II subunit RPB9-like zinc ribbon domain-containing protein</fullName>
    </recommendedName>
</protein>
<evidence type="ECO:0000259" key="1">
    <source>
        <dbReference type="SMART" id="SM00661"/>
    </source>
</evidence>
<evidence type="ECO:0000313" key="2">
    <source>
        <dbReference type="EMBL" id="KKN30717.1"/>
    </source>
</evidence>
<proteinExistence type="predicted"/>
<dbReference type="InterPro" id="IPR001529">
    <property type="entry name" value="Zn_ribbon_RPB9"/>
</dbReference>
<organism evidence="2">
    <name type="scientific">marine sediment metagenome</name>
    <dbReference type="NCBI Taxonomy" id="412755"/>
    <lineage>
        <taxon>unclassified sequences</taxon>
        <taxon>metagenomes</taxon>
        <taxon>ecological metagenomes</taxon>
    </lineage>
</organism>
<dbReference type="SUPFAM" id="SSF57783">
    <property type="entry name" value="Zinc beta-ribbon"/>
    <property type="match status" value="1"/>
</dbReference>
<dbReference type="Pfam" id="PF02150">
    <property type="entry name" value="Zn_ribbon_RPB9"/>
    <property type="match status" value="1"/>
</dbReference>
<feature type="domain" description="DNA-directed RNA polymerase II subunit RPB9-like zinc ribbon" evidence="1">
    <location>
        <begin position="2"/>
        <end position="52"/>
    </location>
</feature>
<comment type="caution">
    <text evidence="2">The sequence shown here is derived from an EMBL/GenBank/DDBJ whole genome shotgun (WGS) entry which is preliminary data.</text>
</comment>
<dbReference type="GO" id="GO:0006351">
    <property type="term" value="P:DNA-templated transcription"/>
    <property type="evidence" value="ECO:0007669"/>
    <property type="project" value="InterPro"/>
</dbReference>
<name>A0A0F9Q133_9ZZZZ</name>